<organism evidence="1 2">
    <name type="scientific">Dermacentor silvarum</name>
    <name type="common">Tick</name>
    <dbReference type="NCBI Taxonomy" id="543639"/>
    <lineage>
        <taxon>Eukaryota</taxon>
        <taxon>Metazoa</taxon>
        <taxon>Ecdysozoa</taxon>
        <taxon>Arthropoda</taxon>
        <taxon>Chelicerata</taxon>
        <taxon>Arachnida</taxon>
        <taxon>Acari</taxon>
        <taxon>Parasitiformes</taxon>
        <taxon>Ixodida</taxon>
        <taxon>Ixodoidea</taxon>
        <taxon>Ixodidae</taxon>
        <taxon>Rhipicephalinae</taxon>
        <taxon>Dermacentor</taxon>
    </lineage>
</organism>
<evidence type="ECO:0000313" key="1">
    <source>
        <dbReference type="EMBL" id="KAH7953312.1"/>
    </source>
</evidence>
<proteinExistence type="predicted"/>
<name>A0ACB8CVZ5_DERSI</name>
<dbReference type="Proteomes" id="UP000821865">
    <property type="component" value="Chromosome 4"/>
</dbReference>
<keyword evidence="2" id="KW-1185">Reference proteome</keyword>
<reference evidence="1" key="1">
    <citation type="submission" date="2020-05" db="EMBL/GenBank/DDBJ databases">
        <title>Large-scale comparative analyses of tick genomes elucidate their genetic diversity and vector capacities.</title>
        <authorList>
            <person name="Jia N."/>
            <person name="Wang J."/>
            <person name="Shi W."/>
            <person name="Du L."/>
            <person name="Sun Y."/>
            <person name="Zhan W."/>
            <person name="Jiang J."/>
            <person name="Wang Q."/>
            <person name="Zhang B."/>
            <person name="Ji P."/>
            <person name="Sakyi L.B."/>
            <person name="Cui X."/>
            <person name="Yuan T."/>
            <person name="Jiang B."/>
            <person name="Yang W."/>
            <person name="Lam T.T.-Y."/>
            <person name="Chang Q."/>
            <person name="Ding S."/>
            <person name="Wang X."/>
            <person name="Zhu J."/>
            <person name="Ruan X."/>
            <person name="Zhao L."/>
            <person name="Wei J."/>
            <person name="Que T."/>
            <person name="Du C."/>
            <person name="Cheng J."/>
            <person name="Dai P."/>
            <person name="Han X."/>
            <person name="Huang E."/>
            <person name="Gao Y."/>
            <person name="Liu J."/>
            <person name="Shao H."/>
            <person name="Ye R."/>
            <person name="Li L."/>
            <person name="Wei W."/>
            <person name="Wang X."/>
            <person name="Wang C."/>
            <person name="Yang T."/>
            <person name="Huo Q."/>
            <person name="Li W."/>
            <person name="Guo W."/>
            <person name="Chen H."/>
            <person name="Zhou L."/>
            <person name="Ni X."/>
            <person name="Tian J."/>
            <person name="Zhou Y."/>
            <person name="Sheng Y."/>
            <person name="Liu T."/>
            <person name="Pan Y."/>
            <person name="Xia L."/>
            <person name="Li J."/>
            <person name="Zhao F."/>
            <person name="Cao W."/>
        </authorList>
    </citation>
    <scope>NUCLEOTIDE SEQUENCE</scope>
    <source>
        <strain evidence="1">Dsil-2018</strain>
    </source>
</reference>
<sequence>MTDQNPFGHAEREPALTTTTVPSPRRSCMMPANSMPASRPHPGLVNHPTDPPGNSQLETRTTKPQPTPLHLQTPPNAQSNIPDYDTAVDITKSFIYNNNPTILQARRMGNTNSVIILGPKIPFYVYYRGAEYRCYLHKKNVEVCGACGRIGHRAYVCPTPDKKQCKDCGAQHPADNHNCNPKCALCGKVHPTGDKSCQRRFQTPFLIKQRQWEKQRQQQTLHNHSGGGRDPSLPWQDAKQTMAAQRPSRLKLRDTATDRKASRSRSPSGHRPQAKQESKKDLNQ</sequence>
<gene>
    <name evidence="1" type="ORF">HPB49_007027</name>
</gene>
<protein>
    <submittedName>
        <fullName evidence="1">Uncharacterized protein</fullName>
    </submittedName>
</protein>
<comment type="caution">
    <text evidence="1">The sequence shown here is derived from an EMBL/GenBank/DDBJ whole genome shotgun (WGS) entry which is preliminary data.</text>
</comment>
<accession>A0ACB8CVZ5</accession>
<dbReference type="EMBL" id="CM023473">
    <property type="protein sequence ID" value="KAH7953312.1"/>
    <property type="molecule type" value="Genomic_DNA"/>
</dbReference>
<evidence type="ECO:0000313" key="2">
    <source>
        <dbReference type="Proteomes" id="UP000821865"/>
    </source>
</evidence>